<dbReference type="OrthoDB" id="1489285at2"/>
<comment type="similarity">
    <text evidence="1">Belongs to the peptidase S8 family.</text>
</comment>
<feature type="active site" description="Charge relay system" evidence="1">
    <location>
        <position position="9"/>
    </location>
</feature>
<keyword evidence="1" id="KW-0378">Hydrolase</keyword>
<name>A0A401UEB7_9BACT</name>
<evidence type="ECO:0000313" key="4">
    <source>
        <dbReference type="Proteomes" id="UP000288227"/>
    </source>
</evidence>
<dbReference type="Pfam" id="PF00082">
    <property type="entry name" value="Peptidase_S8"/>
    <property type="match status" value="1"/>
</dbReference>
<protein>
    <recommendedName>
        <fullName evidence="2">Peptidase S8/S53 domain-containing protein</fullName>
    </recommendedName>
</protein>
<dbReference type="RefSeq" id="WP_160118711.1">
    <property type="nucleotide sequence ID" value="NZ_BHXQ01000007.1"/>
</dbReference>
<evidence type="ECO:0000256" key="1">
    <source>
        <dbReference type="PROSITE-ProRule" id="PRU01240"/>
    </source>
</evidence>
<sequence length="376" mass="42757">MLVGVAIIDEGVNFLDERLKSCNSYEEVDICLEKDDFIIPNENYLKAHGTNVASVIHYIEPKCKLISIRLKSKQRINVGLLIQALLYCAEREDIRIINISLGFLYDIFPSDLSSACDICVLNGKIIVASAHPSNEKLCFPAAFENVYGVGTGLLHSPFDFTYLGDGYINILARGIHQRIISENGEYTIRGGTSYATASFTGILSKILIHFTFMDRHELREELRRLSIKSLSMHYPFSCDQHRNAFNFKLPDSGNLLVFPIDDLNVVDLFTHQRVKMIMSYPTDPNNHLSNIGRKSGKRVIQGLISVKLFDTVDTLVIGNYFKNHYLTNIYFGYQLISFFLKYNKKIVAVDPFICDLLNTNFELIRNLKSKLESINN</sequence>
<dbReference type="AlphaFoldDB" id="A0A401UEB7"/>
<evidence type="ECO:0000313" key="3">
    <source>
        <dbReference type="EMBL" id="GCC53233.1"/>
    </source>
</evidence>
<keyword evidence="1" id="KW-0720">Serine protease</keyword>
<keyword evidence="1" id="KW-0645">Protease</keyword>
<dbReference type="InterPro" id="IPR000209">
    <property type="entry name" value="Peptidase_S8/S53_dom"/>
</dbReference>
<feature type="domain" description="Peptidase S8/S53" evidence="2">
    <location>
        <begin position="5"/>
        <end position="222"/>
    </location>
</feature>
<dbReference type="GO" id="GO:0004252">
    <property type="term" value="F:serine-type endopeptidase activity"/>
    <property type="evidence" value="ECO:0007669"/>
    <property type="project" value="UniProtKB-UniRule"/>
</dbReference>
<dbReference type="InterPro" id="IPR036852">
    <property type="entry name" value="Peptidase_S8/S53_dom_sf"/>
</dbReference>
<dbReference type="Gene3D" id="3.40.50.200">
    <property type="entry name" value="Peptidase S8/S53 domain"/>
    <property type="match status" value="1"/>
</dbReference>
<evidence type="ECO:0000259" key="2">
    <source>
        <dbReference type="Pfam" id="PF00082"/>
    </source>
</evidence>
<comment type="caution">
    <text evidence="3">The sequence shown here is derived from an EMBL/GenBank/DDBJ whole genome shotgun (WGS) entry which is preliminary data.</text>
</comment>
<dbReference type="GO" id="GO:0006508">
    <property type="term" value="P:proteolysis"/>
    <property type="evidence" value="ECO:0007669"/>
    <property type="project" value="UniProtKB-KW"/>
</dbReference>
<keyword evidence="4" id="KW-1185">Reference proteome</keyword>
<dbReference type="EMBL" id="BHXQ01000007">
    <property type="protein sequence ID" value="GCC53233.1"/>
    <property type="molecule type" value="Genomic_DNA"/>
</dbReference>
<accession>A0A401UEB7</accession>
<feature type="active site" description="Charge relay system" evidence="1">
    <location>
        <position position="193"/>
    </location>
</feature>
<feature type="active site" description="Charge relay system" evidence="1">
    <location>
        <position position="48"/>
    </location>
</feature>
<proteinExistence type="inferred from homology"/>
<reference evidence="3 4" key="1">
    <citation type="submission" date="2018-11" db="EMBL/GenBank/DDBJ databases">
        <title>Chryseotalea sanarue gen. nov., sp., nov., a member of the family Cytophagaceae, isolated from a brackish lake in Hamamatsu Japan.</title>
        <authorList>
            <person name="Maejima Y."/>
            <person name="Iino T."/>
            <person name="Muraguchi Y."/>
            <person name="Fukuda K."/>
            <person name="Ohkuma M."/>
            <person name="Moriuchi R."/>
            <person name="Dohra H."/>
            <person name="Kimbara K."/>
            <person name="Shintani M."/>
        </authorList>
    </citation>
    <scope>NUCLEOTIDE SEQUENCE [LARGE SCALE GENOMIC DNA]</scope>
    <source>
        <strain evidence="3 4">Ys</strain>
    </source>
</reference>
<gene>
    <name evidence="3" type="ORF">SanaruYs_34760</name>
</gene>
<dbReference type="PROSITE" id="PS51892">
    <property type="entry name" value="SUBTILASE"/>
    <property type="match status" value="1"/>
</dbReference>
<organism evidence="3 4">
    <name type="scientific">Chryseotalea sanaruensis</name>
    <dbReference type="NCBI Taxonomy" id="2482724"/>
    <lineage>
        <taxon>Bacteria</taxon>
        <taxon>Pseudomonadati</taxon>
        <taxon>Bacteroidota</taxon>
        <taxon>Cytophagia</taxon>
        <taxon>Cytophagales</taxon>
        <taxon>Chryseotaleaceae</taxon>
        <taxon>Chryseotalea</taxon>
    </lineage>
</organism>
<dbReference type="SUPFAM" id="SSF52743">
    <property type="entry name" value="Subtilisin-like"/>
    <property type="match status" value="1"/>
</dbReference>
<dbReference type="Proteomes" id="UP000288227">
    <property type="component" value="Unassembled WGS sequence"/>
</dbReference>